<evidence type="ECO:0000313" key="2">
    <source>
        <dbReference type="EMBL" id="QDB71095.1"/>
    </source>
</evidence>
<dbReference type="InterPro" id="IPR001387">
    <property type="entry name" value="Cro/C1-type_HTH"/>
</dbReference>
<name>A0A4Y5TNZ5_9CAUD</name>
<dbReference type="SMART" id="SM00530">
    <property type="entry name" value="HTH_XRE"/>
    <property type="match status" value="1"/>
</dbReference>
<sequence>MAIELNKETGKVEMDLDTYRSLIIGVPKQIFSPAKFEKFLEVRYPDAKNYSTLGNEMGVEIHDLIKGRKNPSWRLCERLIEKFSTDVFMITLPTFNQNNPWDLNGEFLRIFALDEVKDHYLRVKIGTVVTNKNTSMNLATVCEIAKAIGCGLDRLYIGGAKLVKIPNNELIAILKEAETSTKNIFSHLLDYRGITQRHLATLLGTDQSSVSGWSKGGRRPKSDNYYKICSIMGTPIDYFSDWLTGEE</sequence>
<keyword evidence="3" id="KW-1185">Reference proteome</keyword>
<proteinExistence type="predicted"/>
<dbReference type="EMBL" id="MK994515">
    <property type="protein sequence ID" value="QDB71095.1"/>
    <property type="molecule type" value="Genomic_DNA"/>
</dbReference>
<dbReference type="Proteomes" id="UP000319063">
    <property type="component" value="Segment"/>
</dbReference>
<dbReference type="Gene3D" id="1.10.260.40">
    <property type="entry name" value="lambda repressor-like DNA-binding domains"/>
    <property type="match status" value="1"/>
</dbReference>
<dbReference type="GO" id="GO:0003677">
    <property type="term" value="F:DNA binding"/>
    <property type="evidence" value="ECO:0007669"/>
    <property type="project" value="InterPro"/>
</dbReference>
<dbReference type="PROSITE" id="PS50943">
    <property type="entry name" value="HTH_CROC1"/>
    <property type="match status" value="1"/>
</dbReference>
<accession>A0A4Y5TNZ5</accession>
<dbReference type="CDD" id="cd00093">
    <property type="entry name" value="HTH_XRE"/>
    <property type="match status" value="1"/>
</dbReference>
<organism evidence="2 3">
    <name type="scientific">Serratia phage Moabite</name>
    <dbReference type="NCBI Taxonomy" id="2587814"/>
    <lineage>
        <taxon>Viruses</taxon>
        <taxon>Duplodnaviria</taxon>
        <taxon>Heunggongvirae</taxon>
        <taxon>Uroviricota</taxon>
        <taxon>Caudoviricetes</taxon>
        <taxon>Chimalliviridae</taxon>
        <taxon>Moabitevirus</taxon>
        <taxon>Moabitevirus moabite</taxon>
    </lineage>
</organism>
<gene>
    <name evidence="2" type="ORF">CPT_Moabite_063</name>
</gene>
<feature type="domain" description="HTH cro/C1-type" evidence="1">
    <location>
        <begin position="192"/>
        <end position="239"/>
    </location>
</feature>
<evidence type="ECO:0000259" key="1">
    <source>
        <dbReference type="PROSITE" id="PS50943"/>
    </source>
</evidence>
<evidence type="ECO:0000313" key="3">
    <source>
        <dbReference type="Proteomes" id="UP000319063"/>
    </source>
</evidence>
<dbReference type="InterPro" id="IPR010982">
    <property type="entry name" value="Lambda_DNA-bd_dom_sf"/>
</dbReference>
<reference evidence="3" key="1">
    <citation type="submission" date="2019-05" db="EMBL/GenBank/DDBJ databases">
        <title>Complete Genome Sequence of Serratia marcescens Myophage Moabite.</title>
        <authorList>
            <person name="Price L."/>
            <person name="Rohren M."/>
            <person name="Newkirk H."/>
            <person name="Liu M."/>
            <person name="Ramsey J."/>
        </authorList>
    </citation>
    <scope>NUCLEOTIDE SEQUENCE [LARGE SCALE GENOMIC DNA]</scope>
</reference>
<protein>
    <submittedName>
        <fullName evidence="2">HTH domain protein</fullName>
    </submittedName>
</protein>
<dbReference type="Pfam" id="PF01381">
    <property type="entry name" value="HTH_3"/>
    <property type="match status" value="1"/>
</dbReference>
<dbReference type="SUPFAM" id="SSF47413">
    <property type="entry name" value="lambda repressor-like DNA-binding domains"/>
    <property type="match status" value="1"/>
</dbReference>